<keyword evidence="2" id="KW-0812">Transmembrane</keyword>
<evidence type="ECO:0000256" key="1">
    <source>
        <dbReference type="SAM" id="MobiDB-lite"/>
    </source>
</evidence>
<keyword evidence="2" id="KW-0472">Membrane</keyword>
<dbReference type="PANTHER" id="PTHR19879">
    <property type="entry name" value="TRANSCRIPTION INITIATION FACTOR TFIID"/>
    <property type="match status" value="1"/>
</dbReference>
<gene>
    <name evidence="3" type="ORF">Pan97_24520</name>
</gene>
<dbReference type="InterPro" id="IPR015943">
    <property type="entry name" value="WD40/YVTN_repeat-like_dom_sf"/>
</dbReference>
<dbReference type="AlphaFoldDB" id="A0A518C886"/>
<sequence>MDSFIRFACGQCGKKLKAPIQSAGVSTKCPKCGTPCKVPDAAEIPPSPEPQAPPPVPPPADPINSESPSSNLPLWIGGGVVAAVLALATVVLVAMNMGSGEGENPPGQQISNLAGTDTPANPQALNQSSSDSPSAQQSNITRPPRYGGSYALTAGGLPMQPIPLEAGQAPPKNLIGVLGDGRFRHGNVVRKVVASPDGTQVLTVAGNPETLHMWDAKSGHIQYILPGIRSGNRFRSAAFSPDGTKLATYGDYQDISDSAVRVHDSSTGELLAERSGLGRIGSGIKSVSFSPDGNFVLVDEKHLFDTATLKDSTLTTTYLPERSSSRSTTPFYHVQFSPDGKTAFLKIGSDKVVWVEVGSGSEILRFEDRSCRLSIDGNFLSVEKGDELHIFDSNGKLHGKTERRSNQTVIDDAWIYNEETGLVAGVELINYETGAKQYIIEPRRVGTLHSLHLQRFNQLLLFPSAELDQMSVYDLRNRKLIASFPSTMVWRDPVVSADHQWFGHFLAKEGIVNLDNAENSGGGYQLSINHGTETRVPVFALDISTNANAAFAAIGTELVKWDLSSGSKLIREDDFIREPGALSIAPNLRYLACAMETYDKTNGTFVVWDLADATSRNIAIDRTEKVSGIAFSPDGQNFFASEQDASRLIEVAGERERYQATRSGNRMSYFSMNGTHIFTPDRTLDATNGDVIHDLDQPRLKSLWAYSPEHEVAVLSGEVGCCVIYDPKTNRVLSAFKAHYGPMGFLTGPDQLAIWNRKEGAVELISLVDSRNGLVVKGAEINDNTMTPLIAYGDHFRPGNNSGSGFSGQSPQEILERQKKMKFPEAQSQKVMLQGMDEGYTGSAPHFIGGNRVAVGSGNSLKVWNARTGEVLLETQIGSDITAMASSMDGRYIAVSTPVGQILIFDVDAN</sequence>
<keyword evidence="4" id="KW-1185">Reference proteome</keyword>
<dbReference type="EMBL" id="CP036289">
    <property type="protein sequence ID" value="QDU75420.1"/>
    <property type="molecule type" value="Genomic_DNA"/>
</dbReference>
<evidence type="ECO:0000256" key="2">
    <source>
        <dbReference type="SAM" id="Phobius"/>
    </source>
</evidence>
<keyword evidence="2" id="KW-1133">Transmembrane helix</keyword>
<accession>A0A518C886</accession>
<dbReference type="InterPro" id="IPR011044">
    <property type="entry name" value="Quino_amine_DH_bsu"/>
</dbReference>
<feature type="compositionally biased region" description="Polar residues" evidence="1">
    <location>
        <begin position="106"/>
        <end position="126"/>
    </location>
</feature>
<dbReference type="RefSeq" id="WP_144972782.1">
    <property type="nucleotide sequence ID" value="NZ_CP036289.1"/>
</dbReference>
<feature type="region of interest" description="Disordered" evidence="1">
    <location>
        <begin position="101"/>
        <end position="152"/>
    </location>
</feature>
<dbReference type="Proteomes" id="UP000318626">
    <property type="component" value="Chromosome"/>
</dbReference>
<proteinExistence type="predicted"/>
<name>A0A518C886_9BACT</name>
<reference evidence="4" key="1">
    <citation type="submission" date="2019-02" db="EMBL/GenBank/DDBJ databases">
        <title>Deep-cultivation of Planctomycetes and their phenomic and genomic characterization uncovers novel biology.</title>
        <authorList>
            <person name="Wiegand S."/>
            <person name="Jogler M."/>
            <person name="Boedeker C."/>
            <person name="Pinto D."/>
            <person name="Vollmers J."/>
            <person name="Rivas-Marin E."/>
            <person name="Kohn T."/>
            <person name="Peeters S.H."/>
            <person name="Heuer A."/>
            <person name="Rast P."/>
            <person name="Oberbeckmann S."/>
            <person name="Bunk B."/>
            <person name="Jeske O."/>
            <person name="Meyerdierks A."/>
            <person name="Storesund J.E."/>
            <person name="Kallscheuer N."/>
            <person name="Luecker S."/>
            <person name="Lage O.M."/>
            <person name="Pohl T."/>
            <person name="Merkel B.J."/>
            <person name="Hornburger P."/>
            <person name="Mueller R.-W."/>
            <person name="Bruemmer F."/>
            <person name="Labrenz M."/>
            <person name="Spormann A.M."/>
            <person name="Op den Camp H."/>
            <person name="Overmann J."/>
            <person name="Amann R."/>
            <person name="Jetten M.S.M."/>
            <person name="Mascher T."/>
            <person name="Medema M.H."/>
            <person name="Devos D.P."/>
            <person name="Kaster A.-K."/>
            <person name="Ovreas L."/>
            <person name="Rohde M."/>
            <person name="Galperin M.Y."/>
            <person name="Jogler C."/>
        </authorList>
    </citation>
    <scope>NUCLEOTIDE SEQUENCE [LARGE SCALE GENOMIC DNA]</scope>
    <source>
        <strain evidence="4">Pan97</strain>
    </source>
</reference>
<dbReference type="PANTHER" id="PTHR19879:SF9">
    <property type="entry name" value="TRANSCRIPTION INITIATION FACTOR TFIID SUBUNIT 5"/>
    <property type="match status" value="1"/>
</dbReference>
<dbReference type="OrthoDB" id="277950at2"/>
<feature type="region of interest" description="Disordered" evidence="1">
    <location>
        <begin position="43"/>
        <end position="68"/>
    </location>
</feature>
<dbReference type="SMART" id="SM00320">
    <property type="entry name" value="WD40"/>
    <property type="match status" value="4"/>
</dbReference>
<feature type="compositionally biased region" description="Low complexity" evidence="1">
    <location>
        <begin position="127"/>
        <end position="138"/>
    </location>
</feature>
<evidence type="ECO:0000313" key="3">
    <source>
        <dbReference type="EMBL" id="QDU75420.1"/>
    </source>
</evidence>
<organism evidence="3 4">
    <name type="scientific">Bremerella volcania</name>
    <dbReference type="NCBI Taxonomy" id="2527984"/>
    <lineage>
        <taxon>Bacteria</taxon>
        <taxon>Pseudomonadati</taxon>
        <taxon>Planctomycetota</taxon>
        <taxon>Planctomycetia</taxon>
        <taxon>Pirellulales</taxon>
        <taxon>Pirellulaceae</taxon>
        <taxon>Bremerella</taxon>
    </lineage>
</organism>
<dbReference type="Gene3D" id="2.130.10.10">
    <property type="entry name" value="YVTN repeat-like/Quinoprotein amine dehydrogenase"/>
    <property type="match status" value="3"/>
</dbReference>
<protein>
    <submittedName>
        <fullName evidence="3">WD domain, G-beta repeat</fullName>
    </submittedName>
</protein>
<dbReference type="InterPro" id="IPR001680">
    <property type="entry name" value="WD40_rpt"/>
</dbReference>
<dbReference type="KEGG" id="bvo:Pan97_24520"/>
<feature type="compositionally biased region" description="Pro residues" evidence="1">
    <location>
        <begin position="45"/>
        <end position="61"/>
    </location>
</feature>
<dbReference type="SUPFAM" id="SSF50998">
    <property type="entry name" value="Quinoprotein alcohol dehydrogenase-like"/>
    <property type="match status" value="1"/>
</dbReference>
<dbReference type="SUPFAM" id="SSF50969">
    <property type="entry name" value="YVTN repeat-like/Quinoprotein amine dehydrogenase"/>
    <property type="match status" value="1"/>
</dbReference>
<evidence type="ECO:0000313" key="4">
    <source>
        <dbReference type="Proteomes" id="UP000318626"/>
    </source>
</evidence>
<feature type="transmembrane region" description="Helical" evidence="2">
    <location>
        <begin position="74"/>
        <end position="95"/>
    </location>
</feature>
<dbReference type="InterPro" id="IPR011047">
    <property type="entry name" value="Quinoprotein_ADH-like_sf"/>
</dbReference>